<comment type="caution">
    <text evidence="5">The sequence shown here is derived from an EMBL/GenBank/DDBJ whole genome shotgun (WGS) entry which is preliminary data.</text>
</comment>
<sequence length="751" mass="81307">MARAQNFENASIDELNAAIDVTGTKIRDLRNNKQNMAEIAVEVKQLVTLRRLLKEKVEGGGQQAVQPVSTTLVKSDEVDDAKSSIDEQTKPVDPTPVATKSTTTPTVVIPEPQPSPKVKAQAVAPIASNDSAKKFAVLESELATTSAKLSLELSRASSLQDELNRQVQKYDIEMTTSVNMQQRLQNDMKKLVQDKLELERSLKQAKDTHAAALAAATDALASTQESLAKESQSFLILKAAEAESQQEVSSLKVQLANTHAQLSTLTAELESVRNHSREQDSLLQQAQRELERERVRFDMELDAEKKLQSRMHSDARRYSLERQSSVDQLKATVTESEKLQATLAATSAAKADLEDTIVRLEAERETSQGLLKTLASDVHAQKADLERLNKAQAKWEAEKCELEAQAASHEATKAKLTALEAHNTELQSSIDATAAETKALEDKLANLHATQDALAAEKATLLRHVTKSQADLEALDRIQTENDALQRAINDMSKASDHTHEKLDELKLALATLESDKAALLHHAATNDAHEATIAQLTLENTHLRSTVTVAAAEAAVKRVAVAEAKLQDTQYMMTTEMLAVASLEKHVAKLQAELTAVTTQHSAALRAKEADAKQAVADAQAAQSALLQLQRTTEKASNNVAAKDEALKVAKAAATTLRAQVAQVKNELATVEVALKQAEAKAVSTKGDKDDVARLRKENGKLADVIAQLRKNSADALDAHAAVKTLESQRLVLVVLVVALLAVLAATLTA</sequence>
<dbReference type="EMBL" id="QUTA01004442">
    <property type="protein sequence ID" value="RHY19744.1"/>
    <property type="molecule type" value="Genomic_DNA"/>
</dbReference>
<feature type="coiled-coil region" evidence="1">
    <location>
        <begin position="581"/>
        <end position="713"/>
    </location>
</feature>
<evidence type="ECO:0000256" key="1">
    <source>
        <dbReference type="SAM" id="Coils"/>
    </source>
</evidence>
<dbReference type="Proteomes" id="UP000266239">
    <property type="component" value="Unassembled WGS sequence"/>
</dbReference>
<feature type="coiled-coil region" evidence="1">
    <location>
        <begin position="336"/>
        <end position="410"/>
    </location>
</feature>
<keyword evidence="3" id="KW-0472">Membrane</keyword>
<keyword evidence="1" id="KW-0175">Coiled coil</keyword>
<gene>
    <name evidence="5" type="ORF">DYB25_001291</name>
    <name evidence="4" type="ORF">DYB36_000232</name>
</gene>
<feature type="coiled-coil region" evidence="1">
    <location>
        <begin position="181"/>
        <end position="208"/>
    </location>
</feature>
<feature type="compositionally biased region" description="Basic and acidic residues" evidence="2">
    <location>
        <begin position="75"/>
        <end position="90"/>
    </location>
</feature>
<evidence type="ECO:0000313" key="7">
    <source>
        <dbReference type="Proteomes" id="UP000266239"/>
    </source>
</evidence>
<feature type="coiled-coil region" evidence="1">
    <location>
        <begin position="475"/>
        <end position="523"/>
    </location>
</feature>
<protein>
    <submittedName>
        <fullName evidence="5">Uncharacterized protein</fullName>
    </submittedName>
</protein>
<evidence type="ECO:0000313" key="5">
    <source>
        <dbReference type="EMBL" id="RHY19744.1"/>
    </source>
</evidence>
<dbReference type="EMBL" id="QUSZ01005481">
    <property type="protein sequence ID" value="RHY09512.1"/>
    <property type="molecule type" value="Genomic_DNA"/>
</dbReference>
<feature type="transmembrane region" description="Helical" evidence="3">
    <location>
        <begin position="732"/>
        <end position="750"/>
    </location>
</feature>
<dbReference type="Proteomes" id="UP000265427">
    <property type="component" value="Unassembled WGS sequence"/>
</dbReference>
<evidence type="ECO:0000256" key="3">
    <source>
        <dbReference type="SAM" id="Phobius"/>
    </source>
</evidence>
<keyword evidence="3" id="KW-1133">Transmembrane helix</keyword>
<proteinExistence type="predicted"/>
<name>A0A397BN38_APHAT</name>
<evidence type="ECO:0000313" key="4">
    <source>
        <dbReference type="EMBL" id="RHY09512.1"/>
    </source>
</evidence>
<evidence type="ECO:0000313" key="6">
    <source>
        <dbReference type="Proteomes" id="UP000265427"/>
    </source>
</evidence>
<feature type="coiled-coil region" evidence="1">
    <location>
        <begin position="269"/>
        <end position="303"/>
    </location>
</feature>
<reference evidence="6 7" key="1">
    <citation type="submission" date="2018-08" db="EMBL/GenBank/DDBJ databases">
        <title>Aphanomyces genome sequencing and annotation.</title>
        <authorList>
            <person name="Minardi D."/>
            <person name="Oidtmann B."/>
            <person name="Van Der Giezen M."/>
            <person name="Studholme D.J."/>
        </authorList>
    </citation>
    <scope>NUCLEOTIDE SEQUENCE [LARGE SCALE GENOMIC DNA]</scope>
    <source>
        <strain evidence="4 6">Kv</strain>
        <strain evidence="5 7">Yx</strain>
    </source>
</reference>
<organism evidence="5 7">
    <name type="scientific">Aphanomyces astaci</name>
    <name type="common">Crayfish plague agent</name>
    <dbReference type="NCBI Taxonomy" id="112090"/>
    <lineage>
        <taxon>Eukaryota</taxon>
        <taxon>Sar</taxon>
        <taxon>Stramenopiles</taxon>
        <taxon>Oomycota</taxon>
        <taxon>Saprolegniomycetes</taxon>
        <taxon>Saprolegniales</taxon>
        <taxon>Verrucalvaceae</taxon>
        <taxon>Aphanomyces</taxon>
    </lineage>
</organism>
<dbReference type="Gene3D" id="1.10.287.10">
    <property type="entry name" value="S15/NS1, RNA-binding"/>
    <property type="match status" value="1"/>
</dbReference>
<keyword evidence="3" id="KW-0812">Transmembrane</keyword>
<feature type="region of interest" description="Disordered" evidence="2">
    <location>
        <begin position="75"/>
        <end position="116"/>
    </location>
</feature>
<accession>A0A397BN38</accession>
<evidence type="ECO:0000256" key="2">
    <source>
        <dbReference type="SAM" id="MobiDB-lite"/>
    </source>
</evidence>
<dbReference type="VEuPathDB" id="FungiDB:H257_02492"/>
<feature type="compositionally biased region" description="Low complexity" evidence="2">
    <location>
        <begin position="95"/>
        <end position="108"/>
    </location>
</feature>
<dbReference type="AlphaFoldDB" id="A0A397BN38"/>